<evidence type="ECO:0000256" key="3">
    <source>
        <dbReference type="ARBA" id="ARBA00022630"/>
    </source>
</evidence>
<sequence>MAVAIVGAGFSGAVVARELAEAGVNVEVFETRDHIGGNCFTERHECGTIVHVYGPHIFHTADQRVFDYISQFGEFVPFEHRVHATAGGRVYSLPINLLTVNQVFGTTFTPSEAEAFLASQSVPKGERTDLEAHGRSMLGDVLYELFFDGYTTKQWGSAPSELPASVLQRLPVRFNYDSSYFSHPIQAMPRLGYTPIFEQLLDHPRIDLHLNTAIDAAGLAGFDHAFWSGPVDAYFGYSLGRLRYRTLDFEEEVHDGDYQGCSVMNQTDLDVPFTRVTEFNYFTPWEHHDRTVIYREFSRDCGENDIPYYPLRLNEDGELLGRYLEAADQEPGVTFLGRLGTYRYLDMDVCIGEALDVAAEFLKKV</sequence>
<keyword evidence="4" id="KW-0274">FAD</keyword>
<evidence type="ECO:0000256" key="4">
    <source>
        <dbReference type="ARBA" id="ARBA00022827"/>
    </source>
</evidence>
<dbReference type="Pfam" id="PF13450">
    <property type="entry name" value="NAD_binding_8"/>
    <property type="match status" value="1"/>
</dbReference>
<dbReference type="InterPro" id="IPR004379">
    <property type="entry name" value="UDP-GALP_mutase"/>
</dbReference>
<feature type="domain" description="UDP-galactopyranose mutase C-terminal" evidence="6">
    <location>
        <begin position="146"/>
        <end position="344"/>
    </location>
</feature>
<dbReference type="NCBIfam" id="TIGR00031">
    <property type="entry name" value="UDP-GALP_mutase"/>
    <property type="match status" value="1"/>
</dbReference>
<gene>
    <name evidence="7" type="ORF">UFOPK1392_00914</name>
</gene>
<dbReference type="PANTHER" id="PTHR21197">
    <property type="entry name" value="UDP-GALACTOPYRANOSE MUTASE"/>
    <property type="match status" value="1"/>
</dbReference>
<reference evidence="7" key="1">
    <citation type="submission" date="2020-05" db="EMBL/GenBank/DDBJ databases">
        <authorList>
            <person name="Chiriac C."/>
            <person name="Salcher M."/>
            <person name="Ghai R."/>
            <person name="Kavagutti S V."/>
        </authorList>
    </citation>
    <scope>NUCLEOTIDE SEQUENCE</scope>
</reference>
<dbReference type="Pfam" id="PF03275">
    <property type="entry name" value="GLF"/>
    <property type="match status" value="1"/>
</dbReference>
<comment type="cofactor">
    <cofactor evidence="1">
        <name>FAD</name>
        <dbReference type="ChEBI" id="CHEBI:57692"/>
    </cofactor>
</comment>
<evidence type="ECO:0000256" key="2">
    <source>
        <dbReference type="ARBA" id="ARBA00009321"/>
    </source>
</evidence>
<dbReference type="SUPFAM" id="SSF51971">
    <property type="entry name" value="Nucleotide-binding domain"/>
    <property type="match status" value="1"/>
</dbReference>
<dbReference type="AlphaFoldDB" id="A0A6J5YAD6"/>
<keyword evidence="3" id="KW-0285">Flavoprotein</keyword>
<name>A0A6J5YAD6_9ZZZZ</name>
<accession>A0A6J5YAD6</accession>
<dbReference type="GO" id="GO:0005829">
    <property type="term" value="C:cytosol"/>
    <property type="evidence" value="ECO:0007669"/>
    <property type="project" value="TreeGrafter"/>
</dbReference>
<evidence type="ECO:0000313" key="7">
    <source>
        <dbReference type="EMBL" id="CAB4323164.1"/>
    </source>
</evidence>
<dbReference type="EMBL" id="CAEMXZ010000030">
    <property type="protein sequence ID" value="CAB4323164.1"/>
    <property type="molecule type" value="Genomic_DNA"/>
</dbReference>
<keyword evidence="5" id="KW-0413">Isomerase</keyword>
<evidence type="ECO:0000259" key="6">
    <source>
        <dbReference type="Pfam" id="PF03275"/>
    </source>
</evidence>
<dbReference type="GO" id="GO:0050660">
    <property type="term" value="F:flavin adenine dinucleotide binding"/>
    <property type="evidence" value="ECO:0007669"/>
    <property type="project" value="TreeGrafter"/>
</dbReference>
<dbReference type="GO" id="GO:0008767">
    <property type="term" value="F:UDP-galactopyranose mutase activity"/>
    <property type="evidence" value="ECO:0007669"/>
    <property type="project" value="InterPro"/>
</dbReference>
<comment type="similarity">
    <text evidence="2">Belongs to the UDP-galactopyranose/dTDP-fucopyranose mutase family.</text>
</comment>
<evidence type="ECO:0000256" key="5">
    <source>
        <dbReference type="ARBA" id="ARBA00023235"/>
    </source>
</evidence>
<dbReference type="SUPFAM" id="SSF54373">
    <property type="entry name" value="FAD-linked reductases, C-terminal domain"/>
    <property type="match status" value="1"/>
</dbReference>
<dbReference type="PANTHER" id="PTHR21197:SF0">
    <property type="entry name" value="UDP-GALACTOPYRANOSE MUTASE"/>
    <property type="match status" value="1"/>
</dbReference>
<dbReference type="InterPro" id="IPR015899">
    <property type="entry name" value="UDP-GalPyranose_mutase_C"/>
</dbReference>
<proteinExistence type="inferred from homology"/>
<dbReference type="Gene3D" id="3.40.50.720">
    <property type="entry name" value="NAD(P)-binding Rossmann-like Domain"/>
    <property type="match status" value="3"/>
</dbReference>
<protein>
    <submittedName>
        <fullName evidence="7">Unannotated protein</fullName>
    </submittedName>
</protein>
<evidence type="ECO:0000256" key="1">
    <source>
        <dbReference type="ARBA" id="ARBA00001974"/>
    </source>
</evidence>
<organism evidence="7">
    <name type="scientific">freshwater metagenome</name>
    <dbReference type="NCBI Taxonomy" id="449393"/>
    <lineage>
        <taxon>unclassified sequences</taxon>
        <taxon>metagenomes</taxon>
        <taxon>ecological metagenomes</taxon>
    </lineage>
</organism>